<dbReference type="Pfam" id="PF00440">
    <property type="entry name" value="TetR_N"/>
    <property type="match status" value="1"/>
</dbReference>
<dbReference type="EMBL" id="SNXO01000024">
    <property type="protein sequence ID" value="TDP53004.1"/>
    <property type="molecule type" value="Genomic_DNA"/>
</dbReference>
<dbReference type="SUPFAM" id="SSF46689">
    <property type="entry name" value="Homeodomain-like"/>
    <property type="match status" value="1"/>
</dbReference>
<keyword evidence="5" id="KW-1185">Reference proteome</keyword>
<accession>A0A4R6PZ50</accession>
<dbReference type="GO" id="GO:0000976">
    <property type="term" value="F:transcription cis-regulatory region binding"/>
    <property type="evidence" value="ECO:0007669"/>
    <property type="project" value="TreeGrafter"/>
</dbReference>
<dbReference type="SUPFAM" id="SSF48498">
    <property type="entry name" value="Tetracyclin repressor-like, C-terminal domain"/>
    <property type="match status" value="1"/>
</dbReference>
<dbReference type="PANTHER" id="PTHR30055:SF226">
    <property type="entry name" value="HTH-TYPE TRANSCRIPTIONAL REGULATOR PKSA"/>
    <property type="match status" value="1"/>
</dbReference>
<evidence type="ECO:0000259" key="3">
    <source>
        <dbReference type="PROSITE" id="PS50977"/>
    </source>
</evidence>
<dbReference type="RefSeq" id="WP_133528748.1">
    <property type="nucleotide sequence ID" value="NZ_SNXO01000024.1"/>
</dbReference>
<evidence type="ECO:0000313" key="5">
    <source>
        <dbReference type="Proteomes" id="UP000295500"/>
    </source>
</evidence>
<proteinExistence type="predicted"/>
<dbReference type="GO" id="GO:0003700">
    <property type="term" value="F:DNA-binding transcription factor activity"/>
    <property type="evidence" value="ECO:0007669"/>
    <property type="project" value="TreeGrafter"/>
</dbReference>
<evidence type="ECO:0000256" key="2">
    <source>
        <dbReference type="PROSITE-ProRule" id="PRU00335"/>
    </source>
</evidence>
<gene>
    <name evidence="4" type="ORF">EV211_12422</name>
</gene>
<dbReference type="PROSITE" id="PS50977">
    <property type="entry name" value="HTH_TETR_2"/>
    <property type="match status" value="1"/>
</dbReference>
<sequence length="195" mass="22504">MTSKNSKSTKGRIISSAWELFYEQGYDATTVDEIVELSETSKGSFYHYFKGKDALLGSLSFVFDEKYDELKTRLDPADDFIDQLMFLNHELFVMIEDSISVDLLSRLFAAQLLNKSDSNLLDQDRTYYKIIRAIVKNGLAKGDLRDDVSVNEICKAYAVMERGMMYDWCICSGSYSLAQYSNRVLREFLENYRLT</sequence>
<dbReference type="PRINTS" id="PR00455">
    <property type="entry name" value="HTHTETR"/>
</dbReference>
<dbReference type="InterPro" id="IPR050109">
    <property type="entry name" value="HTH-type_TetR-like_transc_reg"/>
</dbReference>
<feature type="domain" description="HTH tetR-type" evidence="3">
    <location>
        <begin position="7"/>
        <end position="67"/>
    </location>
</feature>
<evidence type="ECO:0000256" key="1">
    <source>
        <dbReference type="ARBA" id="ARBA00023125"/>
    </source>
</evidence>
<dbReference type="Proteomes" id="UP000295500">
    <property type="component" value="Unassembled WGS sequence"/>
</dbReference>
<dbReference type="InterPro" id="IPR009057">
    <property type="entry name" value="Homeodomain-like_sf"/>
</dbReference>
<dbReference type="InterPro" id="IPR036271">
    <property type="entry name" value="Tet_transcr_reg_TetR-rel_C_sf"/>
</dbReference>
<feature type="DNA-binding region" description="H-T-H motif" evidence="2">
    <location>
        <begin position="30"/>
        <end position="49"/>
    </location>
</feature>
<dbReference type="OrthoDB" id="9785164at2"/>
<keyword evidence="1 2" id="KW-0238">DNA-binding</keyword>
<protein>
    <submittedName>
        <fullName evidence="4">TetR family transcriptional regulator</fullName>
    </submittedName>
</protein>
<dbReference type="AlphaFoldDB" id="A0A4R6PZ50"/>
<comment type="caution">
    <text evidence="4">The sequence shown here is derived from an EMBL/GenBank/DDBJ whole genome shotgun (WGS) entry which is preliminary data.</text>
</comment>
<name>A0A4R6PZ50_9FIRM</name>
<reference evidence="4 5" key="1">
    <citation type="submission" date="2019-03" db="EMBL/GenBank/DDBJ databases">
        <title>Genomic Encyclopedia of Type Strains, Phase IV (KMG-IV): sequencing the most valuable type-strain genomes for metagenomic binning, comparative biology and taxonomic classification.</title>
        <authorList>
            <person name="Goeker M."/>
        </authorList>
    </citation>
    <scope>NUCLEOTIDE SEQUENCE [LARGE SCALE GENOMIC DNA]</scope>
    <source>
        <strain evidence="4 5">DSM 28287</strain>
    </source>
</reference>
<evidence type="ECO:0000313" key="4">
    <source>
        <dbReference type="EMBL" id="TDP53004.1"/>
    </source>
</evidence>
<dbReference type="PANTHER" id="PTHR30055">
    <property type="entry name" value="HTH-TYPE TRANSCRIPTIONAL REGULATOR RUTR"/>
    <property type="match status" value="1"/>
</dbReference>
<dbReference type="InterPro" id="IPR001647">
    <property type="entry name" value="HTH_TetR"/>
</dbReference>
<dbReference type="Gene3D" id="1.10.357.10">
    <property type="entry name" value="Tetracycline Repressor, domain 2"/>
    <property type="match status" value="1"/>
</dbReference>
<organism evidence="4 5">
    <name type="scientific">Aminicella lysinilytica</name>
    <dbReference type="NCBI Taxonomy" id="433323"/>
    <lineage>
        <taxon>Bacteria</taxon>
        <taxon>Bacillati</taxon>
        <taxon>Bacillota</taxon>
        <taxon>Clostridia</taxon>
        <taxon>Peptostreptococcales</taxon>
        <taxon>Anaerovoracaceae</taxon>
        <taxon>Aminicella</taxon>
    </lineage>
</organism>